<comment type="caution">
    <text evidence="1">The sequence shown here is derived from an EMBL/GenBank/DDBJ whole genome shotgun (WGS) entry which is preliminary data.</text>
</comment>
<protein>
    <submittedName>
        <fullName evidence="1">Uncharacterized protein</fullName>
    </submittedName>
</protein>
<name>A0A7J6LWW2_PERCH</name>
<reference evidence="1 2" key="1">
    <citation type="submission" date="2020-04" db="EMBL/GenBank/DDBJ databases">
        <title>Perkinsus chesapeaki whole genome sequence.</title>
        <authorList>
            <person name="Bogema D.R."/>
        </authorList>
    </citation>
    <scope>NUCLEOTIDE SEQUENCE [LARGE SCALE GENOMIC DNA]</scope>
    <source>
        <strain evidence="1">ATCC PRA-425</strain>
    </source>
</reference>
<accession>A0A7J6LWW2</accession>
<organism evidence="1 2">
    <name type="scientific">Perkinsus chesapeaki</name>
    <name type="common">Clam parasite</name>
    <name type="synonym">Perkinsus andrewsi</name>
    <dbReference type="NCBI Taxonomy" id="330153"/>
    <lineage>
        <taxon>Eukaryota</taxon>
        <taxon>Sar</taxon>
        <taxon>Alveolata</taxon>
        <taxon>Perkinsozoa</taxon>
        <taxon>Perkinsea</taxon>
        <taxon>Perkinsida</taxon>
        <taxon>Perkinsidae</taxon>
        <taxon>Perkinsus</taxon>
    </lineage>
</organism>
<dbReference type="OrthoDB" id="10413026at2759"/>
<sequence length="132" mass="14676">MVLGEENAGGWLRPSLMWAVANTGTKTDGGETLRGRRELCAKVQAAVTVYRHVMETASQRDLRNTDSVTTKSEPRLQNLRKPADITAEDTAYYRASQRAEQLTKSCGVGTFDGDCDNYISFITELCRDLPTR</sequence>
<dbReference type="EMBL" id="JAAPAO010000306">
    <property type="protein sequence ID" value="KAF4663798.1"/>
    <property type="molecule type" value="Genomic_DNA"/>
</dbReference>
<evidence type="ECO:0000313" key="2">
    <source>
        <dbReference type="Proteomes" id="UP000591131"/>
    </source>
</evidence>
<keyword evidence="2" id="KW-1185">Reference proteome</keyword>
<dbReference type="AlphaFoldDB" id="A0A7J6LWW2"/>
<evidence type="ECO:0000313" key="1">
    <source>
        <dbReference type="EMBL" id="KAF4663798.1"/>
    </source>
</evidence>
<gene>
    <name evidence="1" type="ORF">FOL47_005555</name>
</gene>
<proteinExistence type="predicted"/>
<dbReference type="Proteomes" id="UP000591131">
    <property type="component" value="Unassembled WGS sequence"/>
</dbReference>